<protein>
    <submittedName>
        <fullName evidence="1">Uncharacterized protein</fullName>
    </submittedName>
</protein>
<name>A0ACC2V149_9TREE</name>
<evidence type="ECO:0000313" key="1">
    <source>
        <dbReference type="EMBL" id="KAJ9092581.1"/>
    </source>
</evidence>
<evidence type="ECO:0000313" key="2">
    <source>
        <dbReference type="Proteomes" id="UP001241377"/>
    </source>
</evidence>
<gene>
    <name evidence="1" type="ORF">QFC19_008689</name>
</gene>
<proteinExistence type="predicted"/>
<reference evidence="1" key="1">
    <citation type="submission" date="2023-04" db="EMBL/GenBank/DDBJ databases">
        <title>Draft Genome sequencing of Naganishia species isolated from polar environments using Oxford Nanopore Technology.</title>
        <authorList>
            <person name="Leo P."/>
            <person name="Venkateswaran K."/>
        </authorList>
    </citation>
    <scope>NUCLEOTIDE SEQUENCE</scope>
    <source>
        <strain evidence="1">MNA-CCFEE 5261</strain>
    </source>
</reference>
<keyword evidence="2" id="KW-1185">Reference proteome</keyword>
<organism evidence="1 2">
    <name type="scientific">Naganishia cerealis</name>
    <dbReference type="NCBI Taxonomy" id="610337"/>
    <lineage>
        <taxon>Eukaryota</taxon>
        <taxon>Fungi</taxon>
        <taxon>Dikarya</taxon>
        <taxon>Basidiomycota</taxon>
        <taxon>Agaricomycotina</taxon>
        <taxon>Tremellomycetes</taxon>
        <taxon>Filobasidiales</taxon>
        <taxon>Filobasidiaceae</taxon>
        <taxon>Naganishia</taxon>
    </lineage>
</organism>
<accession>A0ACC2V149</accession>
<dbReference type="EMBL" id="JASBWR010000134">
    <property type="protein sequence ID" value="KAJ9092581.1"/>
    <property type="molecule type" value="Genomic_DNA"/>
</dbReference>
<comment type="caution">
    <text evidence="1">The sequence shown here is derived from an EMBL/GenBank/DDBJ whole genome shotgun (WGS) entry which is preliminary data.</text>
</comment>
<sequence>MSMFPNNYQPISDATPATAAQDESGPNEEPVKAKAVTWMGTYNVGLTDIDVPGITQDQEVVLKVTATSLSGRDLHLWHGQVAGIEAGTVVGHECMGIVDKVGSEVKTLKQGDRVVVASNIACGNCRFCNHKLTSLCDRTAQTTGDQRIEAQRANNSHGVIPGRMVGGQAEYVTTKKVAQLPREFPNLYRQLTRAAVIALFLSDVLPAAYHCVKDTGVKEGDVVGIWGLGPVGQAAVRWAALAGAKRIYAIDKLDSRLTLARQGVKAGVVQTINYEQLDQLDDVVEFLLAKCPEGLDCAIDCTSTHEPKSLLHKAEKALRLESDSPNVINECVRSWEEILEKIASNEFDPSFLITQRIRLEDLPEFYPIWGSRVPSIQKVFVVTQFSPEQAHPGTPELTSGQQLERLGGGRRRSSLLETVQQMGGRRRSSFLASVFNEGKTLLDKALGTAH</sequence>
<dbReference type="Proteomes" id="UP001241377">
    <property type="component" value="Unassembled WGS sequence"/>
</dbReference>